<organism evidence="1 2">
    <name type="scientific">Phytophthora pseudosyringae</name>
    <dbReference type="NCBI Taxonomy" id="221518"/>
    <lineage>
        <taxon>Eukaryota</taxon>
        <taxon>Sar</taxon>
        <taxon>Stramenopiles</taxon>
        <taxon>Oomycota</taxon>
        <taxon>Peronosporomycetes</taxon>
        <taxon>Peronosporales</taxon>
        <taxon>Peronosporaceae</taxon>
        <taxon>Phytophthora</taxon>
    </lineage>
</organism>
<dbReference type="Proteomes" id="UP000694044">
    <property type="component" value="Unassembled WGS sequence"/>
</dbReference>
<reference evidence="1" key="1">
    <citation type="submission" date="2021-02" db="EMBL/GenBank/DDBJ databases">
        <authorList>
            <person name="Palmer J.M."/>
        </authorList>
    </citation>
    <scope>NUCLEOTIDE SEQUENCE</scope>
    <source>
        <strain evidence="1">SCRP734</strain>
    </source>
</reference>
<dbReference type="EMBL" id="JAGDFM010000251">
    <property type="protein sequence ID" value="KAG7381326.1"/>
    <property type="molecule type" value="Genomic_DNA"/>
</dbReference>
<accession>A0A8T1VK67</accession>
<sequence length="434" mass="49554">MGARPRGAPRNVCVALAMRELRGRTVVRPDLPRQSLSLRQVFRHEEGGVLLGFSSDGHFLVYCISLDACYELQWRRVQFQDFYHWREDGEVSEAVFRLRLQVDGGSSAYGVSSPLEVWQSADDNLVLAVTTDSLAEDRESSRLCRVVVAPSPMFDDGGFAAAVTSVSFEFSQHIHSQKMEKWQLMQLARGEKNVYHLLVNAGTAVHVLVFHARKRRRRQRELEIPFAEQVAVTPRSLGISHFPQNLWYYPPVFPIKFQKSTEHRQHNADLDKPFTTDVKCIGQHLFDVERFLGEFLENFKSLRQYNLVDYDPRLVRASTTEKTVFMVYVMALTPPSSTDPPRPGIQCLRVALFLSLELFTGIHHVIRALKVPGNGELRQLSQVVARRFLADLSARVPPETAVTAWDNEAFLREESLEELTNPLYPLSITTENYH</sequence>
<dbReference type="AlphaFoldDB" id="A0A8T1VK67"/>
<name>A0A8T1VK67_9STRA</name>
<protein>
    <submittedName>
        <fullName evidence="1">Uncharacterized protein</fullName>
    </submittedName>
</protein>
<keyword evidence="2" id="KW-1185">Reference proteome</keyword>
<comment type="caution">
    <text evidence="1">The sequence shown here is derived from an EMBL/GenBank/DDBJ whole genome shotgun (WGS) entry which is preliminary data.</text>
</comment>
<evidence type="ECO:0000313" key="2">
    <source>
        <dbReference type="Proteomes" id="UP000694044"/>
    </source>
</evidence>
<gene>
    <name evidence="1" type="ORF">PHYPSEUDO_006212</name>
</gene>
<dbReference type="OrthoDB" id="78703at2759"/>
<evidence type="ECO:0000313" key="1">
    <source>
        <dbReference type="EMBL" id="KAG7381326.1"/>
    </source>
</evidence>
<proteinExistence type="predicted"/>